<keyword evidence="2" id="KW-1185">Reference proteome</keyword>
<name>A0AA39Q2A9_9AGAR</name>
<evidence type="ECO:0000313" key="2">
    <source>
        <dbReference type="Proteomes" id="UP001175228"/>
    </source>
</evidence>
<dbReference type="AlphaFoldDB" id="A0AA39Q2A9"/>
<organism evidence="1 2">
    <name type="scientific">Armillaria luteobubalina</name>
    <dbReference type="NCBI Taxonomy" id="153913"/>
    <lineage>
        <taxon>Eukaryota</taxon>
        <taxon>Fungi</taxon>
        <taxon>Dikarya</taxon>
        <taxon>Basidiomycota</taxon>
        <taxon>Agaricomycotina</taxon>
        <taxon>Agaricomycetes</taxon>
        <taxon>Agaricomycetidae</taxon>
        <taxon>Agaricales</taxon>
        <taxon>Marasmiineae</taxon>
        <taxon>Physalacriaceae</taxon>
        <taxon>Armillaria</taxon>
    </lineage>
</organism>
<comment type="caution">
    <text evidence="1">The sequence shown here is derived from an EMBL/GenBank/DDBJ whole genome shotgun (WGS) entry which is preliminary data.</text>
</comment>
<sequence>MNLSVFVLCMQAALHHLGNQTHNTWFEAIATSGQHYKAPVMSAYDWNSREHLKIFIAQLKVNPAPYLTGFLEWLQDVLHCSMPY</sequence>
<accession>A0AA39Q2A9</accession>
<dbReference type="EMBL" id="JAUEPU010000021">
    <property type="protein sequence ID" value="KAK0494360.1"/>
    <property type="molecule type" value="Genomic_DNA"/>
</dbReference>
<evidence type="ECO:0000313" key="1">
    <source>
        <dbReference type="EMBL" id="KAK0494360.1"/>
    </source>
</evidence>
<dbReference type="Proteomes" id="UP001175228">
    <property type="component" value="Unassembled WGS sequence"/>
</dbReference>
<proteinExistence type="predicted"/>
<reference evidence="1" key="1">
    <citation type="submission" date="2023-06" db="EMBL/GenBank/DDBJ databases">
        <authorList>
            <consortium name="Lawrence Berkeley National Laboratory"/>
            <person name="Ahrendt S."/>
            <person name="Sahu N."/>
            <person name="Indic B."/>
            <person name="Wong-Bajracharya J."/>
            <person name="Merenyi Z."/>
            <person name="Ke H.-M."/>
            <person name="Monk M."/>
            <person name="Kocsube S."/>
            <person name="Drula E."/>
            <person name="Lipzen A."/>
            <person name="Balint B."/>
            <person name="Henrissat B."/>
            <person name="Andreopoulos B."/>
            <person name="Martin F.M."/>
            <person name="Harder C.B."/>
            <person name="Rigling D."/>
            <person name="Ford K.L."/>
            <person name="Foster G.D."/>
            <person name="Pangilinan J."/>
            <person name="Papanicolaou A."/>
            <person name="Barry K."/>
            <person name="LaButti K."/>
            <person name="Viragh M."/>
            <person name="Koriabine M."/>
            <person name="Yan M."/>
            <person name="Riley R."/>
            <person name="Champramary S."/>
            <person name="Plett K.L."/>
            <person name="Tsai I.J."/>
            <person name="Slot J."/>
            <person name="Sipos G."/>
            <person name="Plett J."/>
            <person name="Nagy L.G."/>
            <person name="Grigoriev I.V."/>
        </authorList>
    </citation>
    <scope>NUCLEOTIDE SEQUENCE</scope>
    <source>
        <strain evidence="1">HWK02</strain>
    </source>
</reference>
<protein>
    <submittedName>
        <fullName evidence="1">Uncharacterized protein</fullName>
    </submittedName>
</protein>
<gene>
    <name evidence="1" type="ORF">EDD18DRAFT_1355762</name>
</gene>